<name>A0AB34C1F7_9PSED</name>
<dbReference type="Proteomes" id="UP000323924">
    <property type="component" value="Unassembled WGS sequence"/>
</dbReference>
<reference evidence="1 2" key="1">
    <citation type="submission" date="2019-09" db="EMBL/GenBank/DDBJ databases">
        <authorList>
            <person name="Vacheron J."/>
            <person name="Dubost A."/>
            <person name="Prigent-Combaret C."/>
            <person name="Muller D."/>
        </authorList>
    </citation>
    <scope>NUCLEOTIDE SEQUENCE [LARGE SCALE GENOMIC DNA]</scope>
    <source>
        <strain evidence="1 2">JV497</strain>
    </source>
</reference>
<comment type="caution">
    <text evidence="1">The sequence shown here is derived from an EMBL/GenBank/DDBJ whole genome shotgun (WGS) entry which is preliminary data.</text>
</comment>
<evidence type="ECO:0000313" key="1">
    <source>
        <dbReference type="EMBL" id="KAA5840215.1"/>
    </source>
</evidence>
<sequence length="171" mass="18654">MGLDITAYSKLVLAPDAELDEDGYPVDYDNHETFYENPDFPGRIEGITPKAVYKIEGHCSGLSSGYGSYSAWRDQLAKLAGYPVGQYEQYGRIAESHCVACWGGAKGPFAEQINFSDCDGTIGPVVSAKLANDYAEFAGRAEQIGGHFWEKYQEWKAAFDCAADGGAVLFH</sequence>
<accession>A0AB34C1F7</accession>
<dbReference type="EMBL" id="VWPC01000019">
    <property type="protein sequence ID" value="KAA5840215.1"/>
    <property type="molecule type" value="Genomic_DNA"/>
</dbReference>
<gene>
    <name evidence="1" type="ORF">F2A38_19490</name>
</gene>
<organism evidence="1 2">
    <name type="scientific">Pseudomonas chlororaphis</name>
    <dbReference type="NCBI Taxonomy" id="587753"/>
    <lineage>
        <taxon>Bacteria</taxon>
        <taxon>Pseudomonadati</taxon>
        <taxon>Pseudomonadota</taxon>
        <taxon>Gammaproteobacteria</taxon>
        <taxon>Pseudomonadales</taxon>
        <taxon>Pseudomonadaceae</taxon>
        <taxon>Pseudomonas</taxon>
    </lineage>
</organism>
<protein>
    <submittedName>
        <fullName evidence="1">Uncharacterized protein</fullName>
    </submittedName>
</protein>
<dbReference type="AlphaFoldDB" id="A0AB34C1F7"/>
<proteinExistence type="predicted"/>
<dbReference type="RefSeq" id="WP_150052261.1">
    <property type="nucleotide sequence ID" value="NZ_VWPC01000019.1"/>
</dbReference>
<evidence type="ECO:0000313" key="2">
    <source>
        <dbReference type="Proteomes" id="UP000323924"/>
    </source>
</evidence>